<organism evidence="1 2">
    <name type="scientific">Canavalia gladiata</name>
    <name type="common">Sword bean</name>
    <name type="synonym">Dolichos gladiatus</name>
    <dbReference type="NCBI Taxonomy" id="3824"/>
    <lineage>
        <taxon>Eukaryota</taxon>
        <taxon>Viridiplantae</taxon>
        <taxon>Streptophyta</taxon>
        <taxon>Embryophyta</taxon>
        <taxon>Tracheophyta</taxon>
        <taxon>Spermatophyta</taxon>
        <taxon>Magnoliopsida</taxon>
        <taxon>eudicotyledons</taxon>
        <taxon>Gunneridae</taxon>
        <taxon>Pentapetalae</taxon>
        <taxon>rosids</taxon>
        <taxon>fabids</taxon>
        <taxon>Fabales</taxon>
        <taxon>Fabaceae</taxon>
        <taxon>Papilionoideae</taxon>
        <taxon>50 kb inversion clade</taxon>
        <taxon>NPAAA clade</taxon>
        <taxon>indigoferoid/millettioid clade</taxon>
        <taxon>Phaseoleae</taxon>
        <taxon>Canavalia</taxon>
    </lineage>
</organism>
<name>A0AAN9QBJ4_CANGL</name>
<protein>
    <submittedName>
        <fullName evidence="1">Uncharacterized protein</fullName>
    </submittedName>
</protein>
<gene>
    <name evidence="1" type="ORF">VNO77_23248</name>
</gene>
<dbReference type="AlphaFoldDB" id="A0AAN9QBJ4"/>
<reference evidence="1 2" key="1">
    <citation type="submission" date="2024-01" db="EMBL/GenBank/DDBJ databases">
        <title>The genomes of 5 underutilized Papilionoideae crops provide insights into root nodulation and disease resistanc.</title>
        <authorList>
            <person name="Jiang F."/>
        </authorList>
    </citation>
    <scope>NUCLEOTIDE SEQUENCE [LARGE SCALE GENOMIC DNA]</scope>
    <source>
        <strain evidence="1">LVBAO_FW01</strain>
        <tissue evidence="1">Leaves</tissue>
    </source>
</reference>
<sequence length="124" mass="13828">MSSFVRSYSDSRTEFLWDQIILLKLKLSSYAGEYLGTLGKVMSSAPNSCNTVEVLASFLLMIPGSAKASTRFNSGLQIPQPQLGMVFSLEIGSEWRRFLEVLFSSSGTRTDSFLKSRGWNPQED</sequence>
<dbReference type="Proteomes" id="UP001367508">
    <property type="component" value="Unassembled WGS sequence"/>
</dbReference>
<keyword evidence="2" id="KW-1185">Reference proteome</keyword>
<comment type="caution">
    <text evidence="1">The sequence shown here is derived from an EMBL/GenBank/DDBJ whole genome shotgun (WGS) entry which is preliminary data.</text>
</comment>
<proteinExistence type="predicted"/>
<accession>A0AAN9QBJ4</accession>
<evidence type="ECO:0000313" key="2">
    <source>
        <dbReference type="Proteomes" id="UP001367508"/>
    </source>
</evidence>
<evidence type="ECO:0000313" key="1">
    <source>
        <dbReference type="EMBL" id="KAK7329102.1"/>
    </source>
</evidence>
<dbReference type="EMBL" id="JAYMYQ010000005">
    <property type="protein sequence ID" value="KAK7329102.1"/>
    <property type="molecule type" value="Genomic_DNA"/>
</dbReference>